<evidence type="ECO:0000313" key="8">
    <source>
        <dbReference type="EMBL" id="MFC3226958.1"/>
    </source>
</evidence>
<dbReference type="Gene3D" id="2.60.120.10">
    <property type="entry name" value="Jelly Rolls"/>
    <property type="match status" value="1"/>
</dbReference>
<sequence>MTIERPAGEEPRGTVTEGLEIRSLEIPDVKVFRAPKKSDSRGWVMPSYSMNGLRAAGIDFVPLHENHCYSPKRGTMRGFHYQLPPYDQGKLIRVTRGRMLDVNVDLRRSSPTFGRYVMAELDPDGWNQILVPPGFAHCYCTLTDDCETIFKLDREFAPGHARGLAWNDPDLDIPWPIPADEVIVLPRDLDRPRFSTVTEFYD</sequence>
<name>A0ABV7KX32_9PROT</name>
<dbReference type="CDD" id="cd00438">
    <property type="entry name" value="cupin_RmlC"/>
    <property type="match status" value="1"/>
</dbReference>
<dbReference type="PANTHER" id="PTHR21047:SF2">
    <property type="entry name" value="THYMIDINE DIPHOSPHO-4-KETO-RHAMNOSE 3,5-EPIMERASE"/>
    <property type="match status" value="1"/>
</dbReference>
<comment type="caution">
    <text evidence="8">The sequence shown here is derived from an EMBL/GenBank/DDBJ whole genome shotgun (WGS) entry which is preliminary data.</text>
</comment>
<dbReference type="RefSeq" id="WP_379899116.1">
    <property type="nucleotide sequence ID" value="NZ_JBHRTR010000019.1"/>
</dbReference>
<dbReference type="EC" id="5.1.3.13" evidence="3"/>
<protein>
    <recommendedName>
        <fullName evidence="4">dTDP-4-dehydrorhamnose 3,5-epimerase</fullName>
        <ecNumber evidence="3">5.1.3.13</ecNumber>
    </recommendedName>
    <alternativeName>
        <fullName evidence="6">Thymidine diphospho-4-keto-rhamnose 3,5-epimerase</fullName>
    </alternativeName>
    <alternativeName>
        <fullName evidence="5">dTDP-4-keto-6-deoxyglucose 3,5-epimerase</fullName>
    </alternativeName>
    <alternativeName>
        <fullName evidence="7">dTDP-6-deoxy-D-xylo-4-hexulose 3,5-epimerase</fullName>
    </alternativeName>
</protein>
<organism evidence="8 9">
    <name type="scientific">Marinibaculum pumilum</name>
    <dbReference type="NCBI Taxonomy" id="1766165"/>
    <lineage>
        <taxon>Bacteria</taxon>
        <taxon>Pseudomonadati</taxon>
        <taxon>Pseudomonadota</taxon>
        <taxon>Alphaproteobacteria</taxon>
        <taxon>Rhodospirillales</taxon>
        <taxon>Rhodospirillaceae</taxon>
        <taxon>Marinibaculum</taxon>
    </lineage>
</organism>
<dbReference type="InterPro" id="IPR014710">
    <property type="entry name" value="RmlC-like_jellyroll"/>
</dbReference>
<dbReference type="EMBL" id="JBHRTR010000019">
    <property type="protein sequence ID" value="MFC3226958.1"/>
    <property type="molecule type" value="Genomic_DNA"/>
</dbReference>
<evidence type="ECO:0000313" key="9">
    <source>
        <dbReference type="Proteomes" id="UP001595528"/>
    </source>
</evidence>
<keyword evidence="9" id="KW-1185">Reference proteome</keyword>
<evidence type="ECO:0000256" key="3">
    <source>
        <dbReference type="ARBA" id="ARBA00012098"/>
    </source>
</evidence>
<evidence type="ECO:0000256" key="5">
    <source>
        <dbReference type="ARBA" id="ARBA00029758"/>
    </source>
</evidence>
<dbReference type="InterPro" id="IPR000888">
    <property type="entry name" value="RmlC-like"/>
</dbReference>
<comment type="catalytic activity">
    <reaction evidence="1">
        <text>dTDP-4-dehydro-6-deoxy-alpha-D-glucose = dTDP-4-dehydro-beta-L-rhamnose</text>
        <dbReference type="Rhea" id="RHEA:16969"/>
        <dbReference type="ChEBI" id="CHEBI:57649"/>
        <dbReference type="ChEBI" id="CHEBI:62830"/>
        <dbReference type="EC" id="5.1.3.13"/>
    </reaction>
</comment>
<evidence type="ECO:0000256" key="4">
    <source>
        <dbReference type="ARBA" id="ARBA00019595"/>
    </source>
</evidence>
<dbReference type="SUPFAM" id="SSF51182">
    <property type="entry name" value="RmlC-like cupins"/>
    <property type="match status" value="1"/>
</dbReference>
<dbReference type="InterPro" id="IPR011051">
    <property type="entry name" value="RmlC_Cupin_sf"/>
</dbReference>
<dbReference type="Proteomes" id="UP001595528">
    <property type="component" value="Unassembled WGS sequence"/>
</dbReference>
<reference evidence="9" key="1">
    <citation type="journal article" date="2019" name="Int. J. Syst. Evol. Microbiol.">
        <title>The Global Catalogue of Microorganisms (GCM) 10K type strain sequencing project: providing services to taxonomists for standard genome sequencing and annotation.</title>
        <authorList>
            <consortium name="The Broad Institute Genomics Platform"/>
            <consortium name="The Broad Institute Genome Sequencing Center for Infectious Disease"/>
            <person name="Wu L."/>
            <person name="Ma J."/>
        </authorList>
    </citation>
    <scope>NUCLEOTIDE SEQUENCE [LARGE SCALE GENOMIC DNA]</scope>
    <source>
        <strain evidence="9">KCTC 42964</strain>
    </source>
</reference>
<evidence type="ECO:0000256" key="6">
    <source>
        <dbReference type="ARBA" id="ARBA00031424"/>
    </source>
</evidence>
<gene>
    <name evidence="8" type="ORF">ACFOGJ_06945</name>
</gene>
<evidence type="ECO:0000256" key="7">
    <source>
        <dbReference type="ARBA" id="ARBA00033311"/>
    </source>
</evidence>
<accession>A0ABV7KX32</accession>
<proteinExistence type="predicted"/>
<comment type="function">
    <text evidence="2">Catalyzes the epimerization of the C3' and C5'positions of dTDP-6-deoxy-D-xylo-4-hexulose, forming dTDP-6-deoxy-L-lyxo-4-hexulose.</text>
</comment>
<evidence type="ECO:0000256" key="2">
    <source>
        <dbReference type="ARBA" id="ARBA00001997"/>
    </source>
</evidence>
<dbReference type="PANTHER" id="PTHR21047">
    <property type="entry name" value="DTDP-6-DEOXY-D-GLUCOSE-3,5 EPIMERASE"/>
    <property type="match status" value="1"/>
</dbReference>
<evidence type="ECO:0000256" key="1">
    <source>
        <dbReference type="ARBA" id="ARBA00001298"/>
    </source>
</evidence>
<dbReference type="Pfam" id="PF00908">
    <property type="entry name" value="dTDP_sugar_isom"/>
    <property type="match status" value="1"/>
</dbReference>